<evidence type="ECO:0000313" key="9">
    <source>
        <dbReference type="RefSeq" id="XP_022963638.1"/>
    </source>
</evidence>
<protein>
    <submittedName>
        <fullName evidence="9">Geraniol 8-hydroxylase-like</fullName>
    </submittedName>
</protein>
<dbReference type="InterPro" id="IPR017972">
    <property type="entry name" value="Cyt_P450_CS"/>
</dbReference>
<feature type="chain" id="PRO_5026922171" evidence="7">
    <location>
        <begin position="24"/>
        <end position="492"/>
    </location>
</feature>
<evidence type="ECO:0000256" key="3">
    <source>
        <dbReference type="ARBA" id="ARBA00023002"/>
    </source>
</evidence>
<reference evidence="9" key="1">
    <citation type="submission" date="2025-08" db="UniProtKB">
        <authorList>
            <consortium name="RefSeq"/>
        </authorList>
    </citation>
    <scope>IDENTIFICATION</scope>
    <source>
        <tissue evidence="9">Young leaves</tissue>
    </source>
</reference>
<proteinExistence type="inferred from homology"/>
<dbReference type="PRINTS" id="PR00463">
    <property type="entry name" value="EP450I"/>
</dbReference>
<evidence type="ECO:0000256" key="4">
    <source>
        <dbReference type="ARBA" id="ARBA00023004"/>
    </source>
</evidence>
<accession>A0A6J1HIG9</accession>
<dbReference type="GO" id="GO:0016705">
    <property type="term" value="F:oxidoreductase activity, acting on paired donors, with incorporation or reduction of molecular oxygen"/>
    <property type="evidence" value="ECO:0007669"/>
    <property type="project" value="InterPro"/>
</dbReference>
<evidence type="ECO:0000256" key="1">
    <source>
        <dbReference type="ARBA" id="ARBA00010617"/>
    </source>
</evidence>
<dbReference type="GO" id="GO:0020037">
    <property type="term" value="F:heme binding"/>
    <property type="evidence" value="ECO:0007669"/>
    <property type="project" value="InterPro"/>
</dbReference>
<dbReference type="PANTHER" id="PTHR47950:SF44">
    <property type="entry name" value="CYTOCHROME P450, FAMILY 76, SUBFAMILY C, POLYPEPTIDE 5-RELATED"/>
    <property type="match status" value="1"/>
</dbReference>
<comment type="similarity">
    <text evidence="1 6">Belongs to the cytochrome P450 family.</text>
</comment>
<dbReference type="InterPro" id="IPR001128">
    <property type="entry name" value="Cyt_P450"/>
</dbReference>
<feature type="signal peptide" evidence="7">
    <location>
        <begin position="1"/>
        <end position="23"/>
    </location>
</feature>
<keyword evidence="6" id="KW-0503">Monooxygenase</keyword>
<evidence type="ECO:0000256" key="6">
    <source>
        <dbReference type="RuleBase" id="RU000461"/>
    </source>
</evidence>
<organism evidence="8 9">
    <name type="scientific">Cucurbita moschata</name>
    <name type="common">Winter crookneck squash</name>
    <name type="synonym">Cucurbita pepo var. moschata</name>
    <dbReference type="NCBI Taxonomy" id="3662"/>
    <lineage>
        <taxon>Eukaryota</taxon>
        <taxon>Viridiplantae</taxon>
        <taxon>Streptophyta</taxon>
        <taxon>Embryophyta</taxon>
        <taxon>Tracheophyta</taxon>
        <taxon>Spermatophyta</taxon>
        <taxon>Magnoliopsida</taxon>
        <taxon>eudicotyledons</taxon>
        <taxon>Gunneridae</taxon>
        <taxon>Pentapetalae</taxon>
        <taxon>rosids</taxon>
        <taxon>fabids</taxon>
        <taxon>Cucurbitales</taxon>
        <taxon>Cucurbitaceae</taxon>
        <taxon>Cucurbiteae</taxon>
        <taxon>Cucurbita</taxon>
    </lineage>
</organism>
<evidence type="ECO:0000256" key="2">
    <source>
        <dbReference type="ARBA" id="ARBA00022723"/>
    </source>
</evidence>
<keyword evidence="7" id="KW-0732">Signal</keyword>
<dbReference type="FunFam" id="1.10.630.10:FF:000007">
    <property type="entry name" value="Cytochrome P450 76C4"/>
    <property type="match status" value="1"/>
</dbReference>
<keyword evidence="5 6" id="KW-0349">Heme</keyword>
<keyword evidence="4 5" id="KW-0408">Iron</keyword>
<sequence>MEFLACFLCFCVAFFILRLKSKARSTSKLPPGPKPLPVIGNLLDLGDKPHKSLAAMAKVYGPIMSLKLGRVTAVVVSSSAMAKEVLQTNDHSLCDRTVPDSLTAHDHNEVGFAWISVSPLWRKYRKICKNTLFAGKILDANENLRRKKVEELVEIVRKSASKGEAVDVGRLVFTITLNQLSNTIFSVDLADPKSELARRFKKYVQGIMEEGGKPNLSDYFPVLRKFDIQGMRKRMEIHMGSVLELLDSMIKQRMKQQEMDPNSVPNNDMLHYLLKNEESDAQIDQNQIINLLLELFAAGSDTTAATLQWAMAELLRNPEKLAKAQMEIRQVLGKNKPVEEADIPRLPYLQAVVKEALRLHPAVSLLLPRKAIQEVEIASFTIPKDAQVLVSAWAIGRDPMSWENPESFEPERFMGSEIDVKGRSYELIPFGGGRRICPGLPLAMRMMPLMLGSLINFFDWKVEDGFEINMEDKFGIVVEMAHPLRAIPSFIV</sequence>
<feature type="binding site" description="axial binding residue" evidence="5">
    <location>
        <position position="437"/>
    </location>
    <ligand>
        <name>heme</name>
        <dbReference type="ChEBI" id="CHEBI:30413"/>
    </ligand>
    <ligandPart>
        <name>Fe</name>
        <dbReference type="ChEBI" id="CHEBI:18248"/>
    </ligandPart>
</feature>
<name>A0A6J1HIG9_CUCMO</name>
<evidence type="ECO:0000256" key="7">
    <source>
        <dbReference type="SAM" id="SignalP"/>
    </source>
</evidence>
<dbReference type="PRINTS" id="PR00385">
    <property type="entry name" value="P450"/>
</dbReference>
<dbReference type="SUPFAM" id="SSF48264">
    <property type="entry name" value="Cytochrome P450"/>
    <property type="match status" value="1"/>
</dbReference>
<dbReference type="CDD" id="cd11073">
    <property type="entry name" value="CYP76-like"/>
    <property type="match status" value="1"/>
</dbReference>
<dbReference type="PANTHER" id="PTHR47950">
    <property type="entry name" value="CYTOCHROME P450, FAMILY 76, SUBFAMILY C, POLYPEPTIDE 5-RELATED"/>
    <property type="match status" value="1"/>
</dbReference>
<dbReference type="InterPro" id="IPR036396">
    <property type="entry name" value="Cyt_P450_sf"/>
</dbReference>
<gene>
    <name evidence="9" type="primary">LOC111463908</name>
</gene>
<dbReference type="KEGG" id="cmos:111463908"/>
<dbReference type="RefSeq" id="XP_022963638.1">
    <property type="nucleotide sequence ID" value="XM_023107870.1"/>
</dbReference>
<evidence type="ECO:0000256" key="5">
    <source>
        <dbReference type="PIRSR" id="PIRSR602401-1"/>
    </source>
</evidence>
<dbReference type="PROSITE" id="PS00086">
    <property type="entry name" value="CYTOCHROME_P450"/>
    <property type="match status" value="1"/>
</dbReference>
<dbReference type="InterPro" id="IPR002401">
    <property type="entry name" value="Cyt_P450_E_grp-I"/>
</dbReference>
<keyword evidence="3 6" id="KW-0560">Oxidoreductase</keyword>
<comment type="cofactor">
    <cofactor evidence="5">
        <name>heme</name>
        <dbReference type="ChEBI" id="CHEBI:30413"/>
    </cofactor>
</comment>
<dbReference type="GeneID" id="111463908"/>
<dbReference type="GO" id="GO:0005506">
    <property type="term" value="F:iron ion binding"/>
    <property type="evidence" value="ECO:0007669"/>
    <property type="project" value="InterPro"/>
</dbReference>
<dbReference type="GO" id="GO:0004497">
    <property type="term" value="F:monooxygenase activity"/>
    <property type="evidence" value="ECO:0007669"/>
    <property type="project" value="UniProtKB-KW"/>
</dbReference>
<dbReference type="Gene3D" id="1.10.630.10">
    <property type="entry name" value="Cytochrome P450"/>
    <property type="match status" value="1"/>
</dbReference>
<dbReference type="Pfam" id="PF00067">
    <property type="entry name" value="p450"/>
    <property type="match status" value="1"/>
</dbReference>
<dbReference type="Proteomes" id="UP000504609">
    <property type="component" value="Unplaced"/>
</dbReference>
<keyword evidence="8" id="KW-1185">Reference proteome</keyword>
<evidence type="ECO:0000313" key="8">
    <source>
        <dbReference type="Proteomes" id="UP000504609"/>
    </source>
</evidence>
<dbReference type="AlphaFoldDB" id="A0A6J1HIG9"/>
<keyword evidence="2 5" id="KW-0479">Metal-binding</keyword>